<dbReference type="EMBL" id="LLXL01001347">
    <property type="protein sequence ID" value="PKK64977.1"/>
    <property type="molecule type" value="Genomic_DNA"/>
</dbReference>
<proteinExistence type="predicted"/>
<protein>
    <submittedName>
        <fullName evidence="1">Uncharacterized protein</fullName>
    </submittedName>
</protein>
<reference evidence="1 2" key="1">
    <citation type="submission" date="2016-04" db="EMBL/GenBank/DDBJ databases">
        <title>Genome analyses suggest a sexual origin of heterokaryosis in a supposedly ancient asexual fungus.</title>
        <authorList>
            <person name="Ropars J."/>
            <person name="Sedzielewska K."/>
            <person name="Noel J."/>
            <person name="Charron P."/>
            <person name="Farinelli L."/>
            <person name="Marton T."/>
            <person name="Kruger M."/>
            <person name="Pelin A."/>
            <person name="Brachmann A."/>
            <person name="Corradi N."/>
        </authorList>
    </citation>
    <scope>NUCLEOTIDE SEQUENCE [LARGE SCALE GENOMIC DNA]</scope>
    <source>
        <strain evidence="1 2">C2</strain>
    </source>
</reference>
<comment type="caution">
    <text evidence="1">The sequence shown here is derived from an EMBL/GenBank/DDBJ whole genome shotgun (WGS) entry which is preliminary data.</text>
</comment>
<dbReference type="AlphaFoldDB" id="A0A2N1MTP3"/>
<name>A0A2N1MTP3_9GLOM</name>
<dbReference type="Proteomes" id="UP000233469">
    <property type="component" value="Unassembled WGS sequence"/>
</dbReference>
<accession>A0A2N1MTP3</accession>
<evidence type="ECO:0000313" key="1">
    <source>
        <dbReference type="EMBL" id="PKK64977.1"/>
    </source>
</evidence>
<gene>
    <name evidence="1" type="ORF">RhiirC2_83821</name>
</gene>
<reference evidence="1 2" key="2">
    <citation type="submission" date="2017-10" db="EMBL/GenBank/DDBJ databases">
        <title>Extensive intraspecific genome diversity in a model arbuscular mycorrhizal fungus.</title>
        <authorList>
            <person name="Chen E.C.H."/>
            <person name="Morin E."/>
            <person name="Baudet D."/>
            <person name="Noel J."/>
            <person name="Ndikumana S."/>
            <person name="Charron P."/>
            <person name="St-Onge C."/>
            <person name="Giorgi J."/>
            <person name="Grigoriev I.V."/>
            <person name="Roux C."/>
            <person name="Martin F.M."/>
            <person name="Corradi N."/>
        </authorList>
    </citation>
    <scope>NUCLEOTIDE SEQUENCE [LARGE SCALE GENOMIC DNA]</scope>
    <source>
        <strain evidence="1 2">C2</strain>
    </source>
</reference>
<evidence type="ECO:0000313" key="2">
    <source>
        <dbReference type="Proteomes" id="UP000233469"/>
    </source>
</evidence>
<organism evidence="1 2">
    <name type="scientific">Rhizophagus irregularis</name>
    <dbReference type="NCBI Taxonomy" id="588596"/>
    <lineage>
        <taxon>Eukaryota</taxon>
        <taxon>Fungi</taxon>
        <taxon>Fungi incertae sedis</taxon>
        <taxon>Mucoromycota</taxon>
        <taxon>Glomeromycotina</taxon>
        <taxon>Glomeromycetes</taxon>
        <taxon>Glomerales</taxon>
        <taxon>Glomeraceae</taxon>
        <taxon>Rhizophagus</taxon>
    </lineage>
</organism>
<sequence length="54" mass="6701">MINNIKFRSSTLKKMICLSYYKRYSFKVLFELFVKIYFVNQRTYFLVSLRMCQP</sequence>